<dbReference type="GO" id="GO:0008270">
    <property type="term" value="F:zinc ion binding"/>
    <property type="evidence" value="ECO:0007669"/>
    <property type="project" value="UniProtKB-KW"/>
</dbReference>
<dbReference type="Gene3D" id="1.20.58.1480">
    <property type="match status" value="1"/>
</dbReference>
<feature type="domain" description="Lon N-terminal" evidence="6">
    <location>
        <begin position="229"/>
        <end position="435"/>
    </location>
</feature>
<evidence type="ECO:0000313" key="7">
    <source>
        <dbReference type="EMBL" id="MBW0535565.1"/>
    </source>
</evidence>
<dbReference type="InterPro" id="IPR046336">
    <property type="entry name" value="Lon_prtase_N_sf"/>
</dbReference>
<dbReference type="Gene3D" id="3.30.40.10">
    <property type="entry name" value="Zinc/RING finger domain, C3HC4 (zinc finger)"/>
    <property type="match status" value="2"/>
</dbReference>
<evidence type="ECO:0000259" key="6">
    <source>
        <dbReference type="PROSITE" id="PS51787"/>
    </source>
</evidence>
<keyword evidence="3" id="KW-0862">Zinc</keyword>
<dbReference type="GO" id="GO:0061630">
    <property type="term" value="F:ubiquitin protein ligase activity"/>
    <property type="evidence" value="ECO:0007669"/>
    <property type="project" value="TreeGrafter"/>
</dbReference>
<sequence>MSLSISENDHFARSISSSQAIDRIPDIARSSPSINLPIDIDSPALIKASLIRILTCSNPSNHESNQLIVKPITLPCGHSVCTHCLHSSISIDDPESVIPKSVHCCPNYQNNLAALPAPNFVIQNLAELVNAVNSASSSLKSNLSNQLECPLCSFMFVSPTTTGCGHTFCSECLLRARDHHDRCPICREPLISSRLKDPPIDQLISMVIQQIFQTDQPKSPVFSSQPCQNQIIPLFVCALAFPHMPLFLHIFEPRYRLMIRRALATDKRFGTVLPAHHPLDSVDSVHKYGTILEITRFETLSDGRILVETEGICRFQVNQLLGVYDGYFMAEIETIQDISSTEEKELDLAAESNEQIDHLIKICKNFVEKLRLNSAPWITQRIDNTFGPIPEDPSKFSFWIIMILPFSDEQKSLLLPVQSVRLRLKMVADWAHRLRVDAWFQKCAIL</sequence>
<evidence type="ECO:0000256" key="1">
    <source>
        <dbReference type="ARBA" id="ARBA00022723"/>
    </source>
</evidence>
<proteinExistence type="predicted"/>
<evidence type="ECO:0000256" key="2">
    <source>
        <dbReference type="ARBA" id="ARBA00022771"/>
    </source>
</evidence>
<feature type="domain" description="RING-type" evidence="5">
    <location>
        <begin position="149"/>
        <end position="187"/>
    </location>
</feature>
<organism evidence="7 8">
    <name type="scientific">Austropuccinia psidii MF-1</name>
    <dbReference type="NCBI Taxonomy" id="1389203"/>
    <lineage>
        <taxon>Eukaryota</taxon>
        <taxon>Fungi</taxon>
        <taxon>Dikarya</taxon>
        <taxon>Basidiomycota</taxon>
        <taxon>Pucciniomycotina</taxon>
        <taxon>Pucciniomycetes</taxon>
        <taxon>Pucciniales</taxon>
        <taxon>Sphaerophragmiaceae</taxon>
        <taxon>Austropuccinia</taxon>
    </lineage>
</organism>
<evidence type="ECO:0000259" key="5">
    <source>
        <dbReference type="PROSITE" id="PS50089"/>
    </source>
</evidence>
<dbReference type="Pfam" id="PF13923">
    <property type="entry name" value="zf-C3HC4_2"/>
    <property type="match status" value="1"/>
</dbReference>
<name>A0A9Q3FE31_9BASI</name>
<dbReference type="AlphaFoldDB" id="A0A9Q3FE31"/>
<dbReference type="InterPro" id="IPR017907">
    <property type="entry name" value="Znf_RING_CS"/>
</dbReference>
<dbReference type="InterPro" id="IPR027370">
    <property type="entry name" value="Znf-RING_euk"/>
</dbReference>
<keyword evidence="1" id="KW-0479">Metal-binding</keyword>
<dbReference type="SUPFAM" id="SSF57850">
    <property type="entry name" value="RING/U-box"/>
    <property type="match status" value="2"/>
</dbReference>
<evidence type="ECO:0000256" key="3">
    <source>
        <dbReference type="ARBA" id="ARBA00022833"/>
    </source>
</evidence>
<protein>
    <recommendedName>
        <fullName evidence="9">RING-type domain-containing protein</fullName>
    </recommendedName>
</protein>
<dbReference type="Pfam" id="PF02190">
    <property type="entry name" value="LON_substr_bdg"/>
    <property type="match status" value="1"/>
</dbReference>
<dbReference type="PROSITE" id="PS00518">
    <property type="entry name" value="ZF_RING_1"/>
    <property type="match status" value="1"/>
</dbReference>
<evidence type="ECO:0000313" key="8">
    <source>
        <dbReference type="Proteomes" id="UP000765509"/>
    </source>
</evidence>
<dbReference type="PANTHER" id="PTHR23327">
    <property type="entry name" value="RING FINGER PROTEIN 127"/>
    <property type="match status" value="1"/>
</dbReference>
<reference evidence="7" key="1">
    <citation type="submission" date="2021-03" db="EMBL/GenBank/DDBJ databases">
        <title>Draft genome sequence of rust myrtle Austropuccinia psidii MF-1, a brazilian biotype.</title>
        <authorList>
            <person name="Quecine M.C."/>
            <person name="Pachon D.M.R."/>
            <person name="Bonatelli M.L."/>
            <person name="Correr F.H."/>
            <person name="Franceschini L.M."/>
            <person name="Leite T.F."/>
            <person name="Margarido G.R.A."/>
            <person name="Almeida C.A."/>
            <person name="Ferrarezi J.A."/>
            <person name="Labate C.A."/>
        </authorList>
    </citation>
    <scope>NUCLEOTIDE SEQUENCE</scope>
    <source>
        <strain evidence="7">MF-1</strain>
    </source>
</reference>
<dbReference type="EMBL" id="AVOT02040361">
    <property type="protein sequence ID" value="MBW0535565.1"/>
    <property type="molecule type" value="Genomic_DNA"/>
</dbReference>
<comment type="caution">
    <text evidence="7">The sequence shown here is derived from an EMBL/GenBank/DDBJ whole genome shotgun (WGS) entry which is preliminary data.</text>
</comment>
<dbReference type="SMART" id="SM00184">
    <property type="entry name" value="RING"/>
    <property type="match status" value="2"/>
</dbReference>
<evidence type="ECO:0008006" key="9">
    <source>
        <dbReference type="Google" id="ProtNLM"/>
    </source>
</evidence>
<keyword evidence="8" id="KW-1185">Reference proteome</keyword>
<dbReference type="SUPFAM" id="SSF88697">
    <property type="entry name" value="PUA domain-like"/>
    <property type="match status" value="1"/>
</dbReference>
<dbReference type="SMART" id="SM00464">
    <property type="entry name" value="LON"/>
    <property type="match status" value="1"/>
</dbReference>
<dbReference type="PROSITE" id="PS50089">
    <property type="entry name" value="ZF_RING_2"/>
    <property type="match status" value="1"/>
</dbReference>
<evidence type="ECO:0000256" key="4">
    <source>
        <dbReference type="PROSITE-ProRule" id="PRU00175"/>
    </source>
</evidence>
<accession>A0A9Q3FE31</accession>
<dbReference type="InterPro" id="IPR013083">
    <property type="entry name" value="Znf_RING/FYVE/PHD"/>
</dbReference>
<keyword evidence="2 4" id="KW-0863">Zinc-finger</keyword>
<dbReference type="Gene3D" id="2.30.130.40">
    <property type="entry name" value="LON domain-like"/>
    <property type="match status" value="1"/>
</dbReference>
<dbReference type="InterPro" id="IPR015947">
    <property type="entry name" value="PUA-like_sf"/>
</dbReference>
<dbReference type="PROSITE" id="PS51787">
    <property type="entry name" value="LON_N"/>
    <property type="match status" value="1"/>
</dbReference>
<gene>
    <name evidence="7" type="ORF">O181_075280</name>
</gene>
<dbReference type="CDD" id="cd16514">
    <property type="entry name" value="RING-HC_LONFs_rpt2"/>
    <property type="match status" value="1"/>
</dbReference>
<dbReference type="Pfam" id="PF13445">
    <property type="entry name" value="zf-RING_UBOX"/>
    <property type="match status" value="1"/>
</dbReference>
<dbReference type="Proteomes" id="UP000765509">
    <property type="component" value="Unassembled WGS sequence"/>
</dbReference>
<dbReference type="PANTHER" id="PTHR23327:SF42">
    <property type="entry name" value="LON PEPTIDASE N-TERMINAL DOMAIN AND RING FINGER PROTEIN C14F5.10C"/>
    <property type="match status" value="1"/>
</dbReference>
<dbReference type="InterPro" id="IPR003111">
    <property type="entry name" value="Lon_prtase_N"/>
</dbReference>
<dbReference type="InterPro" id="IPR001841">
    <property type="entry name" value="Znf_RING"/>
</dbReference>
<dbReference type="OrthoDB" id="264917at2759"/>